<evidence type="ECO:0000313" key="2">
    <source>
        <dbReference type="EMBL" id="CAK7209623.1"/>
    </source>
</evidence>
<evidence type="ECO:0000313" key="3">
    <source>
        <dbReference type="Proteomes" id="UP001642482"/>
    </source>
</evidence>
<protein>
    <submittedName>
        <fullName evidence="2">Ribosome-recycling factor</fullName>
    </submittedName>
</protein>
<dbReference type="SUPFAM" id="SSF55194">
    <property type="entry name" value="Ribosome recycling factor, RRF"/>
    <property type="match status" value="1"/>
</dbReference>
<sequence>MRSIATAQRLAQRSTTSLCRTASAIGASRTLLLAANASPILPATRPSPGSFLAPQSAISCSAPRCFSQTAIQQKKSGKKEKKGGAAAPSSSSSSPSKDDHSGAYEDGGSHPTANPEDAFNFADVESRWQRSEVHHEEKFKELKRALNSGSAGMLGDGEGGIDVDAIGKTPVAHKEEESDVTENVPLSQLALVIPRAGGRVVELRMHNPASRKSIVSAVQTNPLFHGQQPQPDPNDELVLLIKLGGAGSAAGKDADKKSGKAAGGASAAAAAAAERTRRVHDLANTWREQIRRATERRKKTHQHWKKDKLVQPDDLHRLDRDLLKGQEKRMAKIDALEKEVLKVAEQANRR</sequence>
<dbReference type="InterPro" id="IPR036191">
    <property type="entry name" value="RRF_sf"/>
</dbReference>
<name>A0ABP0AQT6_9PEZI</name>
<accession>A0ABP0AQT6</accession>
<evidence type="ECO:0000256" key="1">
    <source>
        <dbReference type="SAM" id="MobiDB-lite"/>
    </source>
</evidence>
<organism evidence="2 3">
    <name type="scientific">Sporothrix eucalyptigena</name>
    <dbReference type="NCBI Taxonomy" id="1812306"/>
    <lineage>
        <taxon>Eukaryota</taxon>
        <taxon>Fungi</taxon>
        <taxon>Dikarya</taxon>
        <taxon>Ascomycota</taxon>
        <taxon>Pezizomycotina</taxon>
        <taxon>Sordariomycetes</taxon>
        <taxon>Sordariomycetidae</taxon>
        <taxon>Ophiostomatales</taxon>
        <taxon>Ophiostomataceae</taxon>
        <taxon>Sporothrix</taxon>
    </lineage>
</organism>
<feature type="region of interest" description="Disordered" evidence="1">
    <location>
        <begin position="70"/>
        <end position="117"/>
    </location>
</feature>
<comment type="caution">
    <text evidence="2">The sequence shown here is derived from an EMBL/GenBank/DDBJ whole genome shotgun (WGS) entry which is preliminary data.</text>
</comment>
<gene>
    <name evidence="2" type="primary">RRF1</name>
    <name evidence="2" type="ORF">SEUCBS140593_000555</name>
</gene>
<keyword evidence="3" id="KW-1185">Reference proteome</keyword>
<reference evidence="2 3" key="1">
    <citation type="submission" date="2024-01" db="EMBL/GenBank/DDBJ databases">
        <authorList>
            <person name="Allen C."/>
            <person name="Tagirdzhanova G."/>
        </authorList>
    </citation>
    <scope>NUCLEOTIDE SEQUENCE [LARGE SCALE GENOMIC DNA]</scope>
</reference>
<dbReference type="Proteomes" id="UP001642482">
    <property type="component" value="Unassembled WGS sequence"/>
</dbReference>
<feature type="compositionally biased region" description="Low complexity" evidence="1">
    <location>
        <begin position="84"/>
        <end position="95"/>
    </location>
</feature>
<dbReference type="EMBL" id="CAWUHD010000003">
    <property type="protein sequence ID" value="CAK7209623.1"/>
    <property type="molecule type" value="Genomic_DNA"/>
</dbReference>
<proteinExistence type="predicted"/>